<proteinExistence type="predicted"/>
<evidence type="ECO:0000256" key="3">
    <source>
        <dbReference type="ARBA" id="ARBA00022833"/>
    </source>
</evidence>
<dbReference type="InterPro" id="IPR002893">
    <property type="entry name" value="Znf_MYND"/>
</dbReference>
<evidence type="ECO:0000256" key="4">
    <source>
        <dbReference type="PROSITE-ProRule" id="PRU00134"/>
    </source>
</evidence>
<evidence type="ECO:0000259" key="5">
    <source>
        <dbReference type="PROSITE" id="PS50865"/>
    </source>
</evidence>
<evidence type="ECO:0000256" key="1">
    <source>
        <dbReference type="ARBA" id="ARBA00022723"/>
    </source>
</evidence>
<dbReference type="PROSITE" id="PS50865">
    <property type="entry name" value="ZF_MYND_2"/>
    <property type="match status" value="1"/>
</dbReference>
<keyword evidence="1" id="KW-0479">Metal-binding</keyword>
<accession>A0AAD7BXQ3</accession>
<name>A0AAD7BXQ3_9AGAR</name>
<dbReference type="Pfam" id="PF01753">
    <property type="entry name" value="zf-MYND"/>
    <property type="match status" value="1"/>
</dbReference>
<dbReference type="SUPFAM" id="SSF144232">
    <property type="entry name" value="HIT/MYND zinc finger-like"/>
    <property type="match status" value="1"/>
</dbReference>
<keyword evidence="7" id="KW-1185">Reference proteome</keyword>
<keyword evidence="2 4" id="KW-0863">Zinc-finger</keyword>
<organism evidence="6 7">
    <name type="scientific">Roridomyces roridus</name>
    <dbReference type="NCBI Taxonomy" id="1738132"/>
    <lineage>
        <taxon>Eukaryota</taxon>
        <taxon>Fungi</taxon>
        <taxon>Dikarya</taxon>
        <taxon>Basidiomycota</taxon>
        <taxon>Agaricomycotina</taxon>
        <taxon>Agaricomycetes</taxon>
        <taxon>Agaricomycetidae</taxon>
        <taxon>Agaricales</taxon>
        <taxon>Marasmiineae</taxon>
        <taxon>Mycenaceae</taxon>
        <taxon>Roridomyces</taxon>
    </lineage>
</organism>
<comment type="caution">
    <text evidence="6">The sequence shown here is derived from an EMBL/GenBank/DDBJ whole genome shotgun (WGS) entry which is preliminary data.</text>
</comment>
<feature type="domain" description="MYND-type" evidence="5">
    <location>
        <begin position="439"/>
        <end position="480"/>
    </location>
</feature>
<dbReference type="EMBL" id="JARKIF010000008">
    <property type="protein sequence ID" value="KAJ7633213.1"/>
    <property type="molecule type" value="Genomic_DNA"/>
</dbReference>
<protein>
    <recommendedName>
        <fullName evidence="5">MYND-type domain-containing protein</fullName>
    </recommendedName>
</protein>
<sequence>MHESLQLSALQHLPLTMRRLAQATAAGSTRHMTRLVDFLTRPSNQPQLVHLLPLVYQLLDPARIPNSDPDFAIFTPDEAATYHLAMKSLDALASTKNVPREAAPDLWSRVWRWYEFLEAHHRVRRYDDMDRVTCSRVIQFAYNLQNYPEMTQVVVSMPGFYGVLSRAWIAVLALKKDPTLGQPSHYHLVLFTSVVTFMADDNLGKRANLETFVEGVGDHGPSVLAMWSLRHLHYTIDMFDKPRMRRDYLGFFLPFTTLLQFVLNALEGPDAGEFELTGRFLIQLVRQNLVGGLVRAIRAIHVLRTEDVDWEPSVLVNQCLIPLKRLFNNETLHHSIRPSISLGFVEVVAVCAQHRPLDDLRGDLKSILLDVLPSCTPYWGDGSGESVLSALSENEGAITRFVPEMREAWTQFATQAKETVALFESFDSAGDLRIRACDNTLCGMFGPTKELKRCKGCKSLYYCSATCQVLDWQNGHRAACKTHEFLLRGRIPWVTLRHRAFMRALLHRDYMRMKLQIFTDAVKCMRQCGDPGKGYFVLFDYTSAGPRVEVFSLAANREALDWIAGAAGLEWHDTVARAARSEGRMIIHVLRLRQGKHGRHWIVPLRCSTGAIHEQLVNIACDGDGEEGLQDLAELVAKSNLDVTEFH</sequence>
<keyword evidence="3" id="KW-0862">Zinc</keyword>
<gene>
    <name evidence="6" type="ORF">FB45DRAFT_914619</name>
</gene>
<dbReference type="AlphaFoldDB" id="A0AAD7BXQ3"/>
<reference evidence="6" key="1">
    <citation type="submission" date="2023-03" db="EMBL/GenBank/DDBJ databases">
        <title>Massive genome expansion in bonnet fungi (Mycena s.s.) driven by repeated elements and novel gene families across ecological guilds.</title>
        <authorList>
            <consortium name="Lawrence Berkeley National Laboratory"/>
            <person name="Harder C.B."/>
            <person name="Miyauchi S."/>
            <person name="Viragh M."/>
            <person name="Kuo A."/>
            <person name="Thoen E."/>
            <person name="Andreopoulos B."/>
            <person name="Lu D."/>
            <person name="Skrede I."/>
            <person name="Drula E."/>
            <person name="Henrissat B."/>
            <person name="Morin E."/>
            <person name="Kohler A."/>
            <person name="Barry K."/>
            <person name="LaButti K."/>
            <person name="Morin E."/>
            <person name="Salamov A."/>
            <person name="Lipzen A."/>
            <person name="Mereny Z."/>
            <person name="Hegedus B."/>
            <person name="Baldrian P."/>
            <person name="Stursova M."/>
            <person name="Weitz H."/>
            <person name="Taylor A."/>
            <person name="Grigoriev I.V."/>
            <person name="Nagy L.G."/>
            <person name="Martin F."/>
            <person name="Kauserud H."/>
        </authorList>
    </citation>
    <scope>NUCLEOTIDE SEQUENCE</scope>
    <source>
        <strain evidence="6">9284</strain>
    </source>
</reference>
<dbReference type="Proteomes" id="UP001221142">
    <property type="component" value="Unassembled WGS sequence"/>
</dbReference>
<evidence type="ECO:0000256" key="2">
    <source>
        <dbReference type="ARBA" id="ARBA00022771"/>
    </source>
</evidence>
<evidence type="ECO:0000313" key="7">
    <source>
        <dbReference type="Proteomes" id="UP001221142"/>
    </source>
</evidence>
<evidence type="ECO:0000313" key="6">
    <source>
        <dbReference type="EMBL" id="KAJ7633213.1"/>
    </source>
</evidence>
<dbReference type="Gene3D" id="6.10.140.2220">
    <property type="match status" value="1"/>
</dbReference>
<dbReference type="GO" id="GO:0008270">
    <property type="term" value="F:zinc ion binding"/>
    <property type="evidence" value="ECO:0007669"/>
    <property type="project" value="UniProtKB-KW"/>
</dbReference>